<dbReference type="EMBL" id="CP093351">
    <property type="protein sequence ID" value="WOH14150.1"/>
    <property type="molecule type" value="Genomic_DNA"/>
</dbReference>
<evidence type="ECO:0000313" key="3">
    <source>
        <dbReference type="EMBL" id="KZM81630.1"/>
    </source>
</evidence>
<dbReference type="STRING" id="79200.A0A175YEG0"/>
<evidence type="ECO:0000259" key="2">
    <source>
        <dbReference type="PROSITE" id="PS51485"/>
    </source>
</evidence>
<sequence length="136" mass="15122">MAAAGRHRHHLHHHHGHKSHETVHFKPSTDTVPFPSIPWIVPAVYNVSWNFNVKDWPHSNSTFRAGDILVFNYDQDLHNVVPVDEANYLNCSIPEVAAVIYNSGHDSIVLGPGTNYFICGTMGHCIAGMLMNVTAT</sequence>
<dbReference type="Gramene" id="KZM81630">
    <property type="protein sequence ID" value="KZM81630"/>
    <property type="gene ID" value="DCAR_029243"/>
</dbReference>
<dbReference type="PROSITE" id="PS51485">
    <property type="entry name" value="PHYTOCYANIN"/>
    <property type="match status" value="1"/>
</dbReference>
<dbReference type="Proteomes" id="UP000077755">
    <property type="component" value="Chromosome 9"/>
</dbReference>
<feature type="domain" description="Phytocyanin" evidence="2">
    <location>
        <begin position="43"/>
        <end position="136"/>
    </location>
</feature>
<dbReference type="InterPro" id="IPR003245">
    <property type="entry name" value="Phytocyanin_dom"/>
</dbReference>
<dbReference type="EMBL" id="LNRQ01000009">
    <property type="protein sequence ID" value="KZM81630.1"/>
    <property type="molecule type" value="Genomic_DNA"/>
</dbReference>
<evidence type="ECO:0000256" key="1">
    <source>
        <dbReference type="SAM" id="MobiDB-lite"/>
    </source>
</evidence>
<dbReference type="Pfam" id="PF02298">
    <property type="entry name" value="Cu_bind_like"/>
    <property type="match status" value="1"/>
</dbReference>
<dbReference type="GO" id="GO:0005886">
    <property type="term" value="C:plasma membrane"/>
    <property type="evidence" value="ECO:0007669"/>
    <property type="project" value="TreeGrafter"/>
</dbReference>
<feature type="region of interest" description="Disordered" evidence="1">
    <location>
        <begin position="1"/>
        <end position="27"/>
    </location>
</feature>
<dbReference type="InterPro" id="IPR008972">
    <property type="entry name" value="Cupredoxin"/>
</dbReference>
<name>A0A175YEG0_DAUCS</name>
<dbReference type="InterPro" id="IPR039391">
    <property type="entry name" value="Phytocyanin-like"/>
</dbReference>
<feature type="compositionally biased region" description="Basic residues" evidence="1">
    <location>
        <begin position="1"/>
        <end position="18"/>
    </location>
</feature>
<evidence type="ECO:0000313" key="5">
    <source>
        <dbReference type="Proteomes" id="UP000077755"/>
    </source>
</evidence>
<dbReference type="GO" id="GO:0009055">
    <property type="term" value="F:electron transfer activity"/>
    <property type="evidence" value="ECO:0007669"/>
    <property type="project" value="InterPro"/>
</dbReference>
<dbReference type="SUPFAM" id="SSF49503">
    <property type="entry name" value="Cupredoxins"/>
    <property type="match status" value="1"/>
</dbReference>
<reference evidence="3" key="1">
    <citation type="journal article" date="2016" name="Nat. Genet.">
        <title>A high-quality carrot genome assembly provides new insights into carotenoid accumulation and asterid genome evolution.</title>
        <authorList>
            <person name="Iorizzo M."/>
            <person name="Ellison S."/>
            <person name="Senalik D."/>
            <person name="Zeng P."/>
            <person name="Satapoomin P."/>
            <person name="Huang J."/>
            <person name="Bowman M."/>
            <person name="Iovene M."/>
            <person name="Sanseverino W."/>
            <person name="Cavagnaro P."/>
            <person name="Yildiz M."/>
            <person name="Macko-Podgorni A."/>
            <person name="Moranska E."/>
            <person name="Grzebelus E."/>
            <person name="Grzebelus D."/>
            <person name="Ashrafi H."/>
            <person name="Zheng Z."/>
            <person name="Cheng S."/>
            <person name="Spooner D."/>
            <person name="Van Deynze A."/>
            <person name="Simon P."/>
        </authorList>
    </citation>
    <scope>NUCLEOTIDE SEQUENCE [LARGE SCALE GENOMIC DNA]</scope>
    <source>
        <tissue evidence="3">Leaf</tissue>
    </source>
</reference>
<accession>A0A175YEG0</accession>
<evidence type="ECO:0000313" key="4">
    <source>
        <dbReference type="EMBL" id="WOH14150.1"/>
    </source>
</evidence>
<gene>
    <name evidence="3" type="ORF">DCAR_029243</name>
    <name evidence="4" type="ORF">DCAR_0933666</name>
</gene>
<dbReference type="PANTHER" id="PTHR33021">
    <property type="entry name" value="BLUE COPPER PROTEIN"/>
    <property type="match status" value="1"/>
</dbReference>
<dbReference type="Gene3D" id="2.60.40.420">
    <property type="entry name" value="Cupredoxins - blue copper proteins"/>
    <property type="match status" value="1"/>
</dbReference>
<organism evidence="3">
    <name type="scientific">Daucus carota subsp. sativus</name>
    <name type="common">Carrot</name>
    <dbReference type="NCBI Taxonomy" id="79200"/>
    <lineage>
        <taxon>Eukaryota</taxon>
        <taxon>Viridiplantae</taxon>
        <taxon>Streptophyta</taxon>
        <taxon>Embryophyta</taxon>
        <taxon>Tracheophyta</taxon>
        <taxon>Spermatophyta</taxon>
        <taxon>Magnoliopsida</taxon>
        <taxon>eudicotyledons</taxon>
        <taxon>Gunneridae</taxon>
        <taxon>Pentapetalae</taxon>
        <taxon>asterids</taxon>
        <taxon>campanulids</taxon>
        <taxon>Apiales</taxon>
        <taxon>Apiaceae</taxon>
        <taxon>Apioideae</taxon>
        <taxon>Scandiceae</taxon>
        <taxon>Daucinae</taxon>
        <taxon>Daucus</taxon>
        <taxon>Daucus sect. Daucus</taxon>
    </lineage>
</organism>
<reference evidence="4" key="2">
    <citation type="submission" date="2022-03" db="EMBL/GenBank/DDBJ databases">
        <title>Draft title - Genomic analysis of global carrot germplasm unveils the trajectory of domestication and the origin of high carotenoid orange carrot.</title>
        <authorList>
            <person name="Iorizzo M."/>
            <person name="Ellison S."/>
            <person name="Senalik D."/>
            <person name="Macko-Podgorni A."/>
            <person name="Grzebelus D."/>
            <person name="Bostan H."/>
            <person name="Rolling W."/>
            <person name="Curaba J."/>
            <person name="Simon P."/>
        </authorList>
    </citation>
    <scope>NUCLEOTIDE SEQUENCE</scope>
    <source>
        <tissue evidence="4">Leaf</tissue>
    </source>
</reference>
<dbReference type="OMA" id="DEANYLN"/>
<dbReference type="PANTHER" id="PTHR33021:SF193">
    <property type="entry name" value="OS06G0218600 PROTEIN"/>
    <property type="match status" value="1"/>
</dbReference>
<keyword evidence="5" id="KW-1185">Reference proteome</keyword>
<proteinExistence type="predicted"/>
<protein>
    <recommendedName>
        <fullName evidence="2">Phytocyanin domain-containing protein</fullName>
    </recommendedName>
</protein>
<dbReference type="AlphaFoldDB" id="A0A175YEG0"/>